<accession>G7J8M1</accession>
<proteinExistence type="predicted"/>
<gene>
    <name evidence="3" type="ordered locus">MTR_3g064650</name>
</gene>
<dbReference type="HOGENOM" id="CLU_1201385_0_0_1"/>
<organism evidence="3 5">
    <name type="scientific">Medicago truncatula</name>
    <name type="common">Barrel medic</name>
    <name type="synonym">Medicago tribuloides</name>
    <dbReference type="NCBI Taxonomy" id="3880"/>
    <lineage>
        <taxon>Eukaryota</taxon>
        <taxon>Viridiplantae</taxon>
        <taxon>Streptophyta</taxon>
        <taxon>Embryophyta</taxon>
        <taxon>Tracheophyta</taxon>
        <taxon>Spermatophyta</taxon>
        <taxon>Magnoliopsida</taxon>
        <taxon>eudicotyledons</taxon>
        <taxon>Gunneridae</taxon>
        <taxon>Pentapetalae</taxon>
        <taxon>rosids</taxon>
        <taxon>fabids</taxon>
        <taxon>Fabales</taxon>
        <taxon>Fabaceae</taxon>
        <taxon>Papilionoideae</taxon>
        <taxon>50 kb inversion clade</taxon>
        <taxon>NPAAA clade</taxon>
        <taxon>Hologalegina</taxon>
        <taxon>IRL clade</taxon>
        <taxon>Trifolieae</taxon>
        <taxon>Medicago</taxon>
    </lineage>
</organism>
<evidence type="ECO:0000313" key="5">
    <source>
        <dbReference type="Proteomes" id="UP000002051"/>
    </source>
</evidence>
<dbReference type="PaxDb" id="3880-AES70898"/>
<feature type="transmembrane region" description="Helical" evidence="2">
    <location>
        <begin position="6"/>
        <end position="21"/>
    </location>
</feature>
<dbReference type="AlphaFoldDB" id="G7J8M1"/>
<evidence type="ECO:0000313" key="3">
    <source>
        <dbReference type="EMBL" id="AES70898.1"/>
    </source>
</evidence>
<evidence type="ECO:0000313" key="4">
    <source>
        <dbReference type="EnsemblPlants" id="AES70898"/>
    </source>
</evidence>
<name>G7J8M1_MEDTR</name>
<keyword evidence="2" id="KW-0472">Membrane</keyword>
<dbReference type="Proteomes" id="UP000002051">
    <property type="component" value="Chromosome 3"/>
</dbReference>
<keyword evidence="2 3" id="KW-0812">Transmembrane</keyword>
<evidence type="ECO:0000256" key="2">
    <source>
        <dbReference type="SAM" id="Phobius"/>
    </source>
</evidence>
<dbReference type="EnsemblPlants" id="AES70898">
    <property type="protein sequence ID" value="AES70898"/>
    <property type="gene ID" value="MTR_3g064650"/>
</dbReference>
<evidence type="ECO:0000256" key="1">
    <source>
        <dbReference type="SAM" id="MobiDB-lite"/>
    </source>
</evidence>
<reference evidence="3 5" key="2">
    <citation type="journal article" date="2014" name="BMC Genomics">
        <title>An improved genome release (version Mt4.0) for the model legume Medicago truncatula.</title>
        <authorList>
            <person name="Tang H."/>
            <person name="Krishnakumar V."/>
            <person name="Bidwell S."/>
            <person name="Rosen B."/>
            <person name="Chan A."/>
            <person name="Zhou S."/>
            <person name="Gentzbittel L."/>
            <person name="Childs K.L."/>
            <person name="Yandell M."/>
            <person name="Gundlach H."/>
            <person name="Mayer K.F."/>
            <person name="Schwartz D.C."/>
            <person name="Town C.D."/>
        </authorList>
    </citation>
    <scope>GENOME REANNOTATION</scope>
    <source>
        <strain evidence="4 5">cv. Jemalong A17</strain>
    </source>
</reference>
<reference evidence="4" key="3">
    <citation type="submission" date="2015-04" db="UniProtKB">
        <authorList>
            <consortium name="EnsemblPlants"/>
        </authorList>
    </citation>
    <scope>IDENTIFICATION</scope>
    <source>
        <strain evidence="4">cv. Jemalong A17</strain>
    </source>
</reference>
<reference evidence="3 5" key="1">
    <citation type="journal article" date="2011" name="Nature">
        <title>The Medicago genome provides insight into the evolution of rhizobial symbioses.</title>
        <authorList>
            <person name="Young N.D."/>
            <person name="Debelle F."/>
            <person name="Oldroyd G.E."/>
            <person name="Geurts R."/>
            <person name="Cannon S.B."/>
            <person name="Udvardi M.K."/>
            <person name="Benedito V.A."/>
            <person name="Mayer K.F."/>
            <person name="Gouzy J."/>
            <person name="Schoof H."/>
            <person name="Van de Peer Y."/>
            <person name="Proost S."/>
            <person name="Cook D.R."/>
            <person name="Meyers B.C."/>
            <person name="Spannagl M."/>
            <person name="Cheung F."/>
            <person name="De Mita S."/>
            <person name="Krishnakumar V."/>
            <person name="Gundlach H."/>
            <person name="Zhou S."/>
            <person name="Mudge J."/>
            <person name="Bharti A.K."/>
            <person name="Murray J.D."/>
            <person name="Naoumkina M.A."/>
            <person name="Rosen B."/>
            <person name="Silverstein K.A."/>
            <person name="Tang H."/>
            <person name="Rombauts S."/>
            <person name="Zhao P.X."/>
            <person name="Zhou P."/>
            <person name="Barbe V."/>
            <person name="Bardou P."/>
            <person name="Bechner M."/>
            <person name="Bellec A."/>
            <person name="Berger A."/>
            <person name="Berges H."/>
            <person name="Bidwell S."/>
            <person name="Bisseling T."/>
            <person name="Choisne N."/>
            <person name="Couloux A."/>
            <person name="Denny R."/>
            <person name="Deshpande S."/>
            <person name="Dai X."/>
            <person name="Doyle J.J."/>
            <person name="Dudez A.M."/>
            <person name="Farmer A.D."/>
            <person name="Fouteau S."/>
            <person name="Franken C."/>
            <person name="Gibelin C."/>
            <person name="Gish J."/>
            <person name="Goldstein S."/>
            <person name="Gonzalez A.J."/>
            <person name="Green P.J."/>
            <person name="Hallab A."/>
            <person name="Hartog M."/>
            <person name="Hua A."/>
            <person name="Humphray S.J."/>
            <person name="Jeong D.H."/>
            <person name="Jing Y."/>
            <person name="Jocker A."/>
            <person name="Kenton S.M."/>
            <person name="Kim D.J."/>
            <person name="Klee K."/>
            <person name="Lai H."/>
            <person name="Lang C."/>
            <person name="Lin S."/>
            <person name="Macmil S.L."/>
            <person name="Magdelenat G."/>
            <person name="Matthews L."/>
            <person name="McCorrison J."/>
            <person name="Monaghan E.L."/>
            <person name="Mun J.H."/>
            <person name="Najar F.Z."/>
            <person name="Nicholson C."/>
            <person name="Noirot C."/>
            <person name="O'Bleness M."/>
            <person name="Paule C.R."/>
            <person name="Poulain J."/>
            <person name="Prion F."/>
            <person name="Qin B."/>
            <person name="Qu C."/>
            <person name="Retzel E.F."/>
            <person name="Riddle C."/>
            <person name="Sallet E."/>
            <person name="Samain S."/>
            <person name="Samson N."/>
            <person name="Sanders I."/>
            <person name="Saurat O."/>
            <person name="Scarpelli C."/>
            <person name="Schiex T."/>
            <person name="Segurens B."/>
            <person name="Severin A.J."/>
            <person name="Sherrier D.J."/>
            <person name="Shi R."/>
            <person name="Sims S."/>
            <person name="Singer S.R."/>
            <person name="Sinharoy S."/>
            <person name="Sterck L."/>
            <person name="Viollet A."/>
            <person name="Wang B.B."/>
            <person name="Wang K."/>
            <person name="Wang M."/>
            <person name="Wang X."/>
            <person name="Warfsmann J."/>
            <person name="Weissenbach J."/>
            <person name="White D.D."/>
            <person name="White J.D."/>
            <person name="Wiley G.B."/>
            <person name="Wincker P."/>
            <person name="Xing Y."/>
            <person name="Yang L."/>
            <person name="Yao Z."/>
            <person name="Ying F."/>
            <person name="Zhai J."/>
            <person name="Zhou L."/>
            <person name="Zuber A."/>
            <person name="Denarie J."/>
            <person name="Dixon R.A."/>
            <person name="May G.D."/>
            <person name="Schwartz D.C."/>
            <person name="Rogers J."/>
            <person name="Quetier F."/>
            <person name="Town C.D."/>
            <person name="Roe B.A."/>
        </authorList>
    </citation>
    <scope>NUCLEOTIDE SEQUENCE [LARGE SCALE GENOMIC DNA]</scope>
    <source>
        <strain evidence="3">A17</strain>
        <strain evidence="4 5">cv. Jemalong A17</strain>
    </source>
</reference>
<feature type="transmembrane region" description="Helical" evidence="2">
    <location>
        <begin position="103"/>
        <end position="123"/>
    </location>
</feature>
<feature type="region of interest" description="Disordered" evidence="1">
    <location>
        <begin position="189"/>
        <end position="210"/>
    </location>
</feature>
<feature type="transmembrane region" description="Helical" evidence="2">
    <location>
        <begin position="41"/>
        <end position="58"/>
    </location>
</feature>
<protein>
    <submittedName>
        <fullName evidence="3">Transmembrane protein, putative</fullName>
    </submittedName>
</protein>
<keyword evidence="5" id="KW-1185">Reference proteome</keyword>
<sequence>MEPNPTITILVGFIYVAFFCLDHSESMFRRLCFVSMERRRLFTVTGSLMVVIECMSAYESFAKLIEGPIHFMISCHKITNCNSAKSVGSSKTINIFLSLQIEVWHQVSIIYFFVPIIVSLPLARSFFQGRIRGIPDSIPRGNNTWPVRMPLRMSRISLPPLVGWKPVRKYSRSEAESEALLETCRNPGAAKKNLSKNSSRKRTNQKQNQLLQRWKKTASETVLQLQTKMLR</sequence>
<keyword evidence="2" id="KW-1133">Transmembrane helix</keyword>
<dbReference type="EMBL" id="CM001219">
    <property type="protein sequence ID" value="AES70898.1"/>
    <property type="molecule type" value="Genomic_DNA"/>
</dbReference>